<organism evidence="2 3">
    <name type="scientific">Halobaculum marinum</name>
    <dbReference type="NCBI Taxonomy" id="3031996"/>
    <lineage>
        <taxon>Archaea</taxon>
        <taxon>Methanobacteriati</taxon>
        <taxon>Methanobacteriota</taxon>
        <taxon>Stenosarchaea group</taxon>
        <taxon>Halobacteria</taxon>
        <taxon>Halobacteriales</taxon>
        <taxon>Haloferacaceae</taxon>
        <taxon>Halobaculum</taxon>
    </lineage>
</organism>
<accession>A0ABD5X274</accession>
<protein>
    <recommendedName>
        <fullName evidence="4">TIGR04206 family protein</fullName>
    </recommendedName>
</protein>
<keyword evidence="1" id="KW-0472">Membrane</keyword>
<name>A0ABD5X274_9EURY</name>
<comment type="caution">
    <text evidence="2">The sequence shown here is derived from an EMBL/GenBank/DDBJ whole genome shotgun (WGS) entry which is preliminary data.</text>
</comment>
<gene>
    <name evidence="2" type="ORF">ACFQKD_14855</name>
</gene>
<feature type="transmembrane region" description="Helical" evidence="1">
    <location>
        <begin position="49"/>
        <end position="70"/>
    </location>
</feature>
<feature type="transmembrane region" description="Helical" evidence="1">
    <location>
        <begin position="114"/>
        <end position="136"/>
    </location>
</feature>
<feature type="transmembrane region" description="Helical" evidence="1">
    <location>
        <begin position="82"/>
        <end position="102"/>
    </location>
</feature>
<evidence type="ECO:0000256" key="1">
    <source>
        <dbReference type="SAM" id="Phobius"/>
    </source>
</evidence>
<dbReference type="Proteomes" id="UP001596388">
    <property type="component" value="Unassembled WGS sequence"/>
</dbReference>
<keyword evidence="1" id="KW-0812">Transmembrane</keyword>
<dbReference type="EMBL" id="JBHTAG010000003">
    <property type="protein sequence ID" value="MFC7098587.1"/>
    <property type="molecule type" value="Genomic_DNA"/>
</dbReference>
<dbReference type="InterPro" id="IPR055971">
    <property type="entry name" value="DUF7549"/>
</dbReference>
<keyword evidence="1" id="KW-1133">Transmembrane helix</keyword>
<sequence>MVWVRSEYAGELAVLSTWVTALLPWNVFFGAVSGGSVLFVRFPFVQIRYAFGLPFLRATSVSTPVTAYLLQRGTSVQVAYGLWVAGALVFLVALAISVYYYREEERVEAWAIDPVTLLGGLLVASAALFLVASVLFPERFFGLSFGVGGGLPGVSLPVGALLQLALGGVLLRAERVA</sequence>
<evidence type="ECO:0008006" key="4">
    <source>
        <dbReference type="Google" id="ProtNLM"/>
    </source>
</evidence>
<proteinExistence type="predicted"/>
<evidence type="ECO:0000313" key="3">
    <source>
        <dbReference type="Proteomes" id="UP001596388"/>
    </source>
</evidence>
<reference evidence="2 3" key="1">
    <citation type="journal article" date="2019" name="Int. J. Syst. Evol. Microbiol.">
        <title>The Global Catalogue of Microorganisms (GCM) 10K type strain sequencing project: providing services to taxonomists for standard genome sequencing and annotation.</title>
        <authorList>
            <consortium name="The Broad Institute Genomics Platform"/>
            <consortium name="The Broad Institute Genome Sequencing Center for Infectious Disease"/>
            <person name="Wu L."/>
            <person name="Ma J."/>
        </authorList>
    </citation>
    <scope>NUCLEOTIDE SEQUENCE [LARGE SCALE GENOMIC DNA]</scope>
    <source>
        <strain evidence="2 3">DT55</strain>
    </source>
</reference>
<feature type="transmembrane region" description="Helical" evidence="1">
    <location>
        <begin position="156"/>
        <end position="173"/>
    </location>
</feature>
<dbReference type="RefSeq" id="WP_276236876.1">
    <property type="nucleotide sequence ID" value="NZ_CP119989.1"/>
</dbReference>
<evidence type="ECO:0000313" key="2">
    <source>
        <dbReference type="EMBL" id="MFC7098587.1"/>
    </source>
</evidence>
<keyword evidence="3" id="KW-1185">Reference proteome</keyword>
<dbReference type="AlphaFoldDB" id="A0ABD5X274"/>
<dbReference type="GeneID" id="79270484"/>
<feature type="transmembrane region" description="Helical" evidence="1">
    <location>
        <begin position="22"/>
        <end position="42"/>
    </location>
</feature>
<dbReference type="Pfam" id="PF24417">
    <property type="entry name" value="DUF7549"/>
    <property type="match status" value="1"/>
</dbReference>